<dbReference type="PRINTS" id="PR00298">
    <property type="entry name" value="CHAPERONIN60"/>
</dbReference>
<dbReference type="SUPFAM" id="SSF54849">
    <property type="entry name" value="GroEL-intermediate domain like"/>
    <property type="match status" value="1"/>
</dbReference>
<sequence>MCNRLLSPLMILLFYMLREATERSSATFDKEKAQERLSKLSGGVAVFKVGGASEAEVGERKYRVTDALNATRAAVEEGIVPGGGVALLYASKVLENLETKNEDERRGVQIIQYALKAPTFTIAANAGFDGSLIYSKLLEQDNLNLDFDAAKVKRRLFNYGAYSAKTETYVDMVKAGIIDPVKVVRTALVDAASVSLLLTTTETSIVENMSDKNKPPQRVADMDDLDY</sequence>
<evidence type="ECO:0000256" key="4">
    <source>
        <dbReference type="ARBA" id="ARBA00023186"/>
    </source>
</evidence>
<evidence type="ECO:0000256" key="3">
    <source>
        <dbReference type="ARBA" id="ARBA00022840"/>
    </source>
</evidence>
<keyword evidence="8" id="KW-1185">Reference proteome</keyword>
<dbReference type="SUPFAM" id="SSF48592">
    <property type="entry name" value="GroEL equatorial domain-like"/>
    <property type="match status" value="1"/>
</dbReference>
<gene>
    <name evidence="7" type="ORF">KIW84_065889</name>
</gene>
<dbReference type="GO" id="GO:0042026">
    <property type="term" value="P:protein refolding"/>
    <property type="evidence" value="ECO:0007669"/>
    <property type="project" value="InterPro"/>
</dbReference>
<dbReference type="Pfam" id="PF00118">
    <property type="entry name" value="Cpn60_TCP1"/>
    <property type="match status" value="1"/>
</dbReference>
<dbReference type="Gramene" id="Psat06G0588900-T1">
    <property type="protein sequence ID" value="KAI5401206.1"/>
    <property type="gene ID" value="KIW84_065889"/>
</dbReference>
<evidence type="ECO:0000256" key="6">
    <source>
        <dbReference type="SAM" id="SignalP"/>
    </source>
</evidence>
<name>A0A9D4WIE1_PEA</name>
<comment type="caution">
    <text evidence="7">The sequence shown here is derived from an EMBL/GenBank/DDBJ whole genome shotgun (WGS) entry which is preliminary data.</text>
</comment>
<dbReference type="AlphaFoldDB" id="A0A9D4WIE1"/>
<dbReference type="Gene3D" id="3.30.260.10">
    <property type="entry name" value="TCP-1-like chaperonin intermediate domain"/>
    <property type="match status" value="1"/>
</dbReference>
<evidence type="ECO:0000313" key="8">
    <source>
        <dbReference type="Proteomes" id="UP001058974"/>
    </source>
</evidence>
<comment type="similarity">
    <text evidence="1 5">Belongs to the chaperonin (HSP60) family.</text>
</comment>
<dbReference type="InterPro" id="IPR027409">
    <property type="entry name" value="GroEL-like_apical_dom_sf"/>
</dbReference>
<accession>A0A9D4WIE1</accession>
<keyword evidence="6" id="KW-0732">Signal</keyword>
<dbReference type="PANTHER" id="PTHR45633">
    <property type="entry name" value="60 KDA HEAT SHOCK PROTEIN, MITOCHONDRIAL"/>
    <property type="match status" value="1"/>
</dbReference>
<dbReference type="GO" id="GO:0140662">
    <property type="term" value="F:ATP-dependent protein folding chaperone"/>
    <property type="evidence" value="ECO:0007669"/>
    <property type="project" value="InterPro"/>
</dbReference>
<dbReference type="InterPro" id="IPR001844">
    <property type="entry name" value="Cpn60/GroEL"/>
</dbReference>
<evidence type="ECO:0000256" key="1">
    <source>
        <dbReference type="ARBA" id="ARBA00006607"/>
    </source>
</evidence>
<dbReference type="InterPro" id="IPR002423">
    <property type="entry name" value="Cpn60/GroEL/TCP-1"/>
</dbReference>
<evidence type="ECO:0000313" key="7">
    <source>
        <dbReference type="EMBL" id="KAI5401206.1"/>
    </source>
</evidence>
<reference evidence="7 8" key="1">
    <citation type="journal article" date="2022" name="Nat. Genet.">
        <title>Improved pea reference genome and pan-genome highlight genomic features and evolutionary characteristics.</title>
        <authorList>
            <person name="Yang T."/>
            <person name="Liu R."/>
            <person name="Luo Y."/>
            <person name="Hu S."/>
            <person name="Wang D."/>
            <person name="Wang C."/>
            <person name="Pandey M.K."/>
            <person name="Ge S."/>
            <person name="Xu Q."/>
            <person name="Li N."/>
            <person name="Li G."/>
            <person name="Huang Y."/>
            <person name="Saxena R.K."/>
            <person name="Ji Y."/>
            <person name="Li M."/>
            <person name="Yan X."/>
            <person name="He Y."/>
            <person name="Liu Y."/>
            <person name="Wang X."/>
            <person name="Xiang C."/>
            <person name="Varshney R.K."/>
            <person name="Ding H."/>
            <person name="Gao S."/>
            <person name="Zong X."/>
        </authorList>
    </citation>
    <scope>NUCLEOTIDE SEQUENCE [LARGE SCALE GENOMIC DNA]</scope>
    <source>
        <strain evidence="7 8">cv. Zhongwan 6</strain>
    </source>
</reference>
<dbReference type="InterPro" id="IPR027410">
    <property type="entry name" value="TCP-1-like_intermed_sf"/>
</dbReference>
<dbReference type="Gene3D" id="3.50.7.10">
    <property type="entry name" value="GroEL"/>
    <property type="match status" value="1"/>
</dbReference>
<feature type="chain" id="PRO_5039305567" evidence="6">
    <location>
        <begin position="21"/>
        <end position="227"/>
    </location>
</feature>
<dbReference type="EMBL" id="JAMSHJ010000006">
    <property type="protein sequence ID" value="KAI5401206.1"/>
    <property type="molecule type" value="Genomic_DNA"/>
</dbReference>
<keyword evidence="3" id="KW-0067">ATP-binding</keyword>
<evidence type="ECO:0000256" key="2">
    <source>
        <dbReference type="ARBA" id="ARBA00022741"/>
    </source>
</evidence>
<evidence type="ECO:0000256" key="5">
    <source>
        <dbReference type="RuleBase" id="RU000418"/>
    </source>
</evidence>
<protein>
    <submittedName>
        <fullName evidence="7">Uncharacterized protein</fullName>
    </submittedName>
</protein>
<keyword evidence="4" id="KW-0143">Chaperone</keyword>
<dbReference type="InterPro" id="IPR027413">
    <property type="entry name" value="GROEL-like_equatorial_sf"/>
</dbReference>
<keyword evidence="2" id="KW-0547">Nucleotide-binding</keyword>
<organism evidence="7 8">
    <name type="scientific">Pisum sativum</name>
    <name type="common">Garden pea</name>
    <name type="synonym">Lathyrus oleraceus</name>
    <dbReference type="NCBI Taxonomy" id="3888"/>
    <lineage>
        <taxon>Eukaryota</taxon>
        <taxon>Viridiplantae</taxon>
        <taxon>Streptophyta</taxon>
        <taxon>Embryophyta</taxon>
        <taxon>Tracheophyta</taxon>
        <taxon>Spermatophyta</taxon>
        <taxon>Magnoliopsida</taxon>
        <taxon>eudicotyledons</taxon>
        <taxon>Gunneridae</taxon>
        <taxon>Pentapetalae</taxon>
        <taxon>rosids</taxon>
        <taxon>fabids</taxon>
        <taxon>Fabales</taxon>
        <taxon>Fabaceae</taxon>
        <taxon>Papilionoideae</taxon>
        <taxon>50 kb inversion clade</taxon>
        <taxon>NPAAA clade</taxon>
        <taxon>Hologalegina</taxon>
        <taxon>IRL clade</taxon>
        <taxon>Fabeae</taxon>
        <taxon>Lathyrus</taxon>
    </lineage>
</organism>
<dbReference type="Proteomes" id="UP001058974">
    <property type="component" value="Chromosome 6"/>
</dbReference>
<dbReference type="InterPro" id="IPR018370">
    <property type="entry name" value="Chaperonin_Cpn60_CS"/>
</dbReference>
<feature type="signal peptide" evidence="6">
    <location>
        <begin position="1"/>
        <end position="20"/>
    </location>
</feature>
<proteinExistence type="inferred from homology"/>
<dbReference type="Gene3D" id="1.10.560.10">
    <property type="entry name" value="GroEL-like equatorial domain"/>
    <property type="match status" value="1"/>
</dbReference>
<dbReference type="GO" id="GO:0005524">
    <property type="term" value="F:ATP binding"/>
    <property type="evidence" value="ECO:0007669"/>
    <property type="project" value="UniProtKB-KW"/>
</dbReference>
<dbReference type="PROSITE" id="PS00296">
    <property type="entry name" value="CHAPERONINS_CPN60"/>
    <property type="match status" value="1"/>
</dbReference>